<dbReference type="Proteomes" id="UP000678393">
    <property type="component" value="Unassembled WGS sequence"/>
</dbReference>
<dbReference type="AlphaFoldDB" id="A0A8S3YWT0"/>
<evidence type="ECO:0000313" key="2">
    <source>
        <dbReference type="EMBL" id="CAG5121199.1"/>
    </source>
</evidence>
<keyword evidence="3" id="KW-1185">Reference proteome</keyword>
<name>A0A8S3YWT0_9EUPU</name>
<feature type="non-terminal residue" evidence="2">
    <location>
        <position position="326"/>
    </location>
</feature>
<dbReference type="Pfam" id="PF03455">
    <property type="entry name" value="dDENN"/>
    <property type="match status" value="1"/>
</dbReference>
<dbReference type="PANTHER" id="PTHR15288">
    <property type="entry name" value="DENN DOMAIN-CONTAINING PROTEIN 2"/>
    <property type="match status" value="1"/>
</dbReference>
<comment type="caution">
    <text evidence="2">The sequence shown here is derived from an EMBL/GenBank/DDBJ whole genome shotgun (WGS) entry which is preliminary data.</text>
</comment>
<dbReference type="InterPro" id="IPR001194">
    <property type="entry name" value="cDENN_dom"/>
</dbReference>
<proteinExistence type="predicted"/>
<evidence type="ECO:0000313" key="3">
    <source>
        <dbReference type="Proteomes" id="UP000678393"/>
    </source>
</evidence>
<dbReference type="InterPro" id="IPR043153">
    <property type="entry name" value="DENN_C"/>
</dbReference>
<dbReference type="Pfam" id="PF03456">
    <property type="entry name" value="uDENN"/>
    <property type="match status" value="1"/>
</dbReference>
<protein>
    <recommendedName>
        <fullName evidence="1">UDENN domain-containing protein</fullName>
    </recommendedName>
</protein>
<dbReference type="EMBL" id="CAJHNH020001035">
    <property type="protein sequence ID" value="CAG5121199.1"/>
    <property type="molecule type" value="Genomic_DNA"/>
</dbReference>
<reference evidence="2" key="1">
    <citation type="submission" date="2021-04" db="EMBL/GenBank/DDBJ databases">
        <authorList>
            <consortium name="Molecular Ecology Group"/>
        </authorList>
    </citation>
    <scope>NUCLEOTIDE SEQUENCE</scope>
</reference>
<dbReference type="PROSITE" id="PS50211">
    <property type="entry name" value="DENN"/>
    <property type="match status" value="1"/>
</dbReference>
<evidence type="ECO:0000259" key="1">
    <source>
        <dbReference type="PROSITE" id="PS50211"/>
    </source>
</evidence>
<accession>A0A8S3YWT0</accession>
<dbReference type="Gene3D" id="3.40.50.11500">
    <property type="match status" value="1"/>
</dbReference>
<dbReference type="InterPro" id="IPR005113">
    <property type="entry name" value="uDENN_dom"/>
</dbReference>
<dbReference type="SMART" id="SM00799">
    <property type="entry name" value="DENN"/>
    <property type="match status" value="1"/>
</dbReference>
<dbReference type="InterPro" id="IPR037516">
    <property type="entry name" value="Tripartite_DENN"/>
</dbReference>
<gene>
    <name evidence="2" type="ORF">CUNI_LOCUS6757</name>
</gene>
<dbReference type="OrthoDB" id="10266080at2759"/>
<dbReference type="Pfam" id="PF02141">
    <property type="entry name" value="DENN"/>
    <property type="match status" value="1"/>
</dbReference>
<dbReference type="InterPro" id="IPR005112">
    <property type="entry name" value="dDENN_dom"/>
</dbReference>
<sequence length="326" mass="37445">ESYSFVMTNFDGSRVYGYCRRLQPLDSSLPEVISIISPIDAFNMYMTLLNEIEARRRISFDQATELIAASFGRPLPKPGKVCHIRTLDISGDMETIFLNRSADNRLENVNYESPLYYLGTDRLVKVFSSMLMERRIILCSSNLSVLTQTVHALSALLYPFQWQHVYIPLLPHEMLDVLCAPVPFIVGVLSVFLPEVLKLDLEVVFIVDLDKKNIVKSQGDESTILPKRIQKALKTAVNMCKIDAEARNVQWLMVAEAFLRMFIETVGHFSNHIRTQQDGNRIFQKDGFILEVISKEVREFLSWFTETQMFEVFITNHVEKLDFGTS</sequence>
<dbReference type="PANTHER" id="PTHR15288:SF0">
    <property type="entry name" value="UDENN DOMAIN-CONTAINING PROTEIN"/>
    <property type="match status" value="1"/>
</dbReference>
<organism evidence="2 3">
    <name type="scientific">Candidula unifasciata</name>
    <dbReference type="NCBI Taxonomy" id="100452"/>
    <lineage>
        <taxon>Eukaryota</taxon>
        <taxon>Metazoa</taxon>
        <taxon>Spiralia</taxon>
        <taxon>Lophotrochozoa</taxon>
        <taxon>Mollusca</taxon>
        <taxon>Gastropoda</taxon>
        <taxon>Heterobranchia</taxon>
        <taxon>Euthyneura</taxon>
        <taxon>Panpulmonata</taxon>
        <taxon>Eupulmonata</taxon>
        <taxon>Stylommatophora</taxon>
        <taxon>Helicina</taxon>
        <taxon>Helicoidea</taxon>
        <taxon>Geomitridae</taxon>
        <taxon>Candidula</taxon>
    </lineage>
</organism>
<dbReference type="SMART" id="SM00801">
    <property type="entry name" value="dDENN"/>
    <property type="match status" value="1"/>
</dbReference>
<dbReference type="Gene3D" id="3.30.450.200">
    <property type="match status" value="1"/>
</dbReference>
<dbReference type="InterPro" id="IPR051942">
    <property type="entry name" value="DENN_domain_containing_2"/>
</dbReference>
<feature type="domain" description="UDENN" evidence="1">
    <location>
        <begin position="1"/>
        <end position="325"/>
    </location>
</feature>
<dbReference type="FunFam" id="3.40.50.11500:FF:000004">
    <property type="entry name" value="DENN domain-containing protein 2C isoform X1"/>
    <property type="match status" value="1"/>
</dbReference>
<feature type="non-terminal residue" evidence="2">
    <location>
        <position position="1"/>
    </location>
</feature>